<comment type="similarity">
    <text evidence="3">Belongs to the uroporphyrinogen-III synthase family.</text>
</comment>
<feature type="domain" description="Tetrapyrrole biosynthesis uroporphyrinogen III synthase" evidence="4">
    <location>
        <begin position="22"/>
        <end position="235"/>
    </location>
</feature>
<protein>
    <recommendedName>
        <fullName evidence="2 3">Uroporphyrinogen-III synthase</fullName>
        <ecNumber evidence="3">4.2.1.75</ecNumber>
    </recommendedName>
</protein>
<name>A0A975U409_9PROT</name>
<keyword evidence="3" id="KW-0627">Porphyrin biosynthesis</keyword>
<comment type="function">
    <text evidence="1 3">Catalyzes cyclization of the linear tetrapyrrole, hydroxymethylbilane, to the macrocyclic uroporphyrinogen III.</text>
</comment>
<dbReference type="InterPro" id="IPR003754">
    <property type="entry name" value="4pyrrol_synth_uPrphyn_synth"/>
</dbReference>
<evidence type="ECO:0000313" key="5">
    <source>
        <dbReference type="EMBL" id="QXM26056.1"/>
    </source>
</evidence>
<dbReference type="PANTHER" id="PTHR38042:SF1">
    <property type="entry name" value="UROPORPHYRINOGEN-III SYNTHASE, CHLOROPLASTIC"/>
    <property type="match status" value="1"/>
</dbReference>
<keyword evidence="6" id="KW-1185">Reference proteome</keyword>
<keyword evidence="3" id="KW-0456">Lyase</keyword>
<dbReference type="Pfam" id="PF02602">
    <property type="entry name" value="HEM4"/>
    <property type="match status" value="1"/>
</dbReference>
<dbReference type="PANTHER" id="PTHR38042">
    <property type="entry name" value="UROPORPHYRINOGEN-III SYNTHASE, CHLOROPLASTIC"/>
    <property type="match status" value="1"/>
</dbReference>
<dbReference type="Proteomes" id="UP000694001">
    <property type="component" value="Chromosome"/>
</dbReference>
<evidence type="ECO:0000256" key="2">
    <source>
        <dbReference type="ARBA" id="ARBA00040167"/>
    </source>
</evidence>
<dbReference type="GO" id="GO:0006780">
    <property type="term" value="P:uroporphyrinogen III biosynthetic process"/>
    <property type="evidence" value="ECO:0007669"/>
    <property type="project" value="UniProtKB-UniRule"/>
</dbReference>
<evidence type="ECO:0000313" key="6">
    <source>
        <dbReference type="Proteomes" id="UP000694001"/>
    </source>
</evidence>
<organism evidence="5 6">
    <name type="scientific">Elioraea tepida</name>
    <dbReference type="NCBI Taxonomy" id="2843330"/>
    <lineage>
        <taxon>Bacteria</taxon>
        <taxon>Pseudomonadati</taxon>
        <taxon>Pseudomonadota</taxon>
        <taxon>Alphaproteobacteria</taxon>
        <taxon>Acetobacterales</taxon>
        <taxon>Elioraeaceae</taxon>
        <taxon>Elioraea</taxon>
    </lineage>
</organism>
<comment type="pathway">
    <text evidence="3">Porphyrin-containing compound metabolism; protoporphyrin-IX biosynthesis; coproporphyrinogen-III from 5-aminolevulinate: step 3/4.</text>
</comment>
<evidence type="ECO:0000259" key="4">
    <source>
        <dbReference type="Pfam" id="PF02602"/>
    </source>
</evidence>
<evidence type="ECO:0000256" key="3">
    <source>
        <dbReference type="RuleBase" id="RU366031"/>
    </source>
</evidence>
<proteinExistence type="inferred from homology"/>
<dbReference type="CDD" id="cd06578">
    <property type="entry name" value="HemD"/>
    <property type="match status" value="1"/>
</dbReference>
<comment type="catalytic activity">
    <reaction evidence="3">
        <text>hydroxymethylbilane = uroporphyrinogen III + H2O</text>
        <dbReference type="Rhea" id="RHEA:18965"/>
        <dbReference type="ChEBI" id="CHEBI:15377"/>
        <dbReference type="ChEBI" id="CHEBI:57308"/>
        <dbReference type="ChEBI" id="CHEBI:57845"/>
        <dbReference type="EC" id="4.2.1.75"/>
    </reaction>
</comment>
<dbReference type="InterPro" id="IPR039793">
    <property type="entry name" value="UROS/Hem4"/>
</dbReference>
<gene>
    <name evidence="5" type="ORF">KO353_07675</name>
</gene>
<dbReference type="GO" id="GO:0004852">
    <property type="term" value="F:uroporphyrinogen-III synthase activity"/>
    <property type="evidence" value="ECO:0007669"/>
    <property type="project" value="UniProtKB-UniRule"/>
</dbReference>
<dbReference type="AlphaFoldDB" id="A0A975U409"/>
<dbReference type="EC" id="4.2.1.75" evidence="3"/>
<evidence type="ECO:0000256" key="1">
    <source>
        <dbReference type="ARBA" id="ARBA00037589"/>
    </source>
</evidence>
<sequence>MSPSAGRPDIVIVTRPEPDASATVERLAALGHRAIAAPLLRVESLPARLPRPGSVQAVLVASLNAVRRLPARFRAVPVLAVGDATAAAARAAGFRSVASAKGDARDLAALAAARCDPSGPPLLLVTARGAGGPLAADLRARGFRVLRRVAYTTRPLRRLAAPARAALARGEVRAVAFFSGSAATAFARVARAERLAHTLGGVTALAISPAVAARLAPLGFGAVLTASHPDQDSLLALLGRGRRWRGGQA</sequence>
<dbReference type="EMBL" id="CP076448">
    <property type="protein sequence ID" value="QXM26056.1"/>
    <property type="molecule type" value="Genomic_DNA"/>
</dbReference>
<reference evidence="5" key="1">
    <citation type="submission" date="2021-06" db="EMBL/GenBank/DDBJ databases">
        <title>Elioraea tepida, sp. nov., a moderately thermophilic aerobic anoxygenic phototrophic bacterium isolated from an alkaline siliceous hot spring mat community in Yellowstone National Park, WY, USA.</title>
        <authorList>
            <person name="Saini M.K."/>
            <person name="Yoshida S."/>
            <person name="Sebastian A."/>
            <person name="Hirose S."/>
            <person name="Hara E."/>
            <person name="Tamaki H."/>
            <person name="Soulier N.T."/>
            <person name="Albert I."/>
            <person name="Hanada S."/>
            <person name="Bryant D.A."/>
            <person name="Tank M."/>
        </authorList>
    </citation>
    <scope>NUCLEOTIDE SEQUENCE</scope>
    <source>
        <strain evidence="5">MS-P2</strain>
    </source>
</reference>
<accession>A0A975U409</accession>
<dbReference type="KEGG" id="elio:KO353_07675"/>
<dbReference type="RefSeq" id="WP_218287107.1">
    <property type="nucleotide sequence ID" value="NZ_CP076448.1"/>
</dbReference>
<dbReference type="GO" id="GO:0006782">
    <property type="term" value="P:protoporphyrinogen IX biosynthetic process"/>
    <property type="evidence" value="ECO:0007669"/>
    <property type="project" value="UniProtKB-UniRule"/>
</dbReference>